<dbReference type="SUPFAM" id="SSF109854">
    <property type="entry name" value="DinB/YfiT-like putative metalloenzymes"/>
    <property type="match status" value="1"/>
</dbReference>
<sequence>MTWDVSALAEAERADFAVLLKSLALPQWQAPSLCAGWTVRDVVAHLLSYEELGPAEVVRRFARGRLRLSGANAIGLAECANQDSRQLVDLLDRSVRPRGLTTAFGSRIALLDGMVHQQDVRRPLGLPRDIPADRLIPALNFARFAPPIHARSRIRGLRLIATDVDWTAGRGPDVHGRGEALLMAMAGRRGVTPELEGPGVPLLHSRIGG</sequence>
<accession>A0A7I9XKI6</accession>
<gene>
    <name evidence="2" type="ORF">MSEN_16070</name>
</gene>
<proteinExistence type="predicted"/>
<dbReference type="GO" id="GO:0046872">
    <property type="term" value="F:metal ion binding"/>
    <property type="evidence" value="ECO:0007669"/>
    <property type="project" value="InterPro"/>
</dbReference>
<evidence type="ECO:0000313" key="3">
    <source>
        <dbReference type="Proteomes" id="UP000465263"/>
    </source>
</evidence>
<dbReference type="InterPro" id="IPR034660">
    <property type="entry name" value="DinB/YfiT-like"/>
</dbReference>
<dbReference type="Gene3D" id="1.20.120.450">
    <property type="entry name" value="dinb family like domain"/>
    <property type="match status" value="1"/>
</dbReference>
<evidence type="ECO:0000313" key="2">
    <source>
        <dbReference type="EMBL" id="GFG69887.1"/>
    </source>
</evidence>
<protein>
    <recommendedName>
        <fullName evidence="1">Mycothiol-dependent maleylpyruvate isomerase metal-binding domain-containing protein</fullName>
    </recommendedName>
</protein>
<dbReference type="EMBL" id="BLKV01000001">
    <property type="protein sequence ID" value="GFG69887.1"/>
    <property type="molecule type" value="Genomic_DNA"/>
</dbReference>
<dbReference type="RefSeq" id="WP_085082729.1">
    <property type="nucleotide sequence ID" value="NZ_BLKV01000001.1"/>
</dbReference>
<dbReference type="OrthoDB" id="5178565at2"/>
<dbReference type="InterPro" id="IPR024344">
    <property type="entry name" value="MDMPI_metal-binding"/>
</dbReference>
<name>A0A7I9XKI6_9MYCO</name>
<dbReference type="NCBIfam" id="TIGR03083">
    <property type="entry name" value="maleylpyruvate isomerase family mycothiol-dependent enzyme"/>
    <property type="match status" value="1"/>
</dbReference>
<comment type="caution">
    <text evidence="2">The sequence shown here is derived from an EMBL/GenBank/DDBJ whole genome shotgun (WGS) entry which is preliminary data.</text>
</comment>
<feature type="domain" description="Mycothiol-dependent maleylpyruvate isomerase metal-binding" evidence="1">
    <location>
        <begin position="10"/>
        <end position="95"/>
    </location>
</feature>
<keyword evidence="3" id="KW-1185">Reference proteome</keyword>
<dbReference type="Pfam" id="PF11716">
    <property type="entry name" value="MDMPI_N"/>
    <property type="match status" value="1"/>
</dbReference>
<evidence type="ECO:0000259" key="1">
    <source>
        <dbReference type="Pfam" id="PF11716"/>
    </source>
</evidence>
<organism evidence="2 3">
    <name type="scientific">Mycolicibacter senuensis</name>
    <dbReference type="NCBI Taxonomy" id="386913"/>
    <lineage>
        <taxon>Bacteria</taxon>
        <taxon>Bacillati</taxon>
        <taxon>Actinomycetota</taxon>
        <taxon>Actinomycetes</taxon>
        <taxon>Mycobacteriales</taxon>
        <taxon>Mycobacteriaceae</taxon>
        <taxon>Mycolicibacter</taxon>
    </lineage>
</organism>
<dbReference type="AlphaFoldDB" id="A0A7I9XKI6"/>
<dbReference type="Proteomes" id="UP000465263">
    <property type="component" value="Unassembled WGS sequence"/>
</dbReference>
<reference evidence="2 3" key="1">
    <citation type="journal article" date="2019" name="Emerg. Microbes Infect.">
        <title>Comprehensive subspecies identification of 175 nontuberculous mycobacteria species based on 7547 genomic profiles.</title>
        <authorList>
            <person name="Matsumoto Y."/>
            <person name="Kinjo T."/>
            <person name="Motooka D."/>
            <person name="Nabeya D."/>
            <person name="Jung N."/>
            <person name="Uechi K."/>
            <person name="Horii T."/>
            <person name="Iida T."/>
            <person name="Fujita J."/>
            <person name="Nakamura S."/>
        </authorList>
    </citation>
    <scope>NUCLEOTIDE SEQUENCE [LARGE SCALE GENOMIC DNA]</scope>
    <source>
        <strain evidence="2 3">JCM 16017</strain>
    </source>
</reference>
<dbReference type="InterPro" id="IPR017517">
    <property type="entry name" value="Maleyloyr_isom"/>
</dbReference>